<dbReference type="Pfam" id="PF02016">
    <property type="entry name" value="Peptidase_S66"/>
    <property type="match status" value="1"/>
</dbReference>
<keyword evidence="5" id="KW-0720">Serine protease</keyword>
<keyword evidence="2 9" id="KW-0121">Carboxypeptidase</keyword>
<dbReference type="InterPro" id="IPR040449">
    <property type="entry name" value="Peptidase_S66_N"/>
</dbReference>
<evidence type="ECO:0000256" key="1">
    <source>
        <dbReference type="ARBA" id="ARBA00010233"/>
    </source>
</evidence>
<sequence>MIRPKALKKGDTIGLISASGATPPDRLQPAIASIEKLGLKVVVGESCHARHGYLAGTDDLRAADVHRMFQDPTIDGIFCVRGGYGATKILPLLDFEVIKANPKVFVGYSDVTALHIAFNQLSGLVTYHTPMPSTEFIRQEMDDYTWQSFCQHIMAAEVEEYDLKNPVDQPMSKLVAGSATGTLIGGNLTLVTASLGTPYEIDTRGKILFLEDIDESEQRVDRMLTQLKLAGKLDGVAGILLGAWTNCGPENPHKPEQSLSLQTIFEEILVPFNKPIISGIACGHCLPTMSLPLGRIIMMDADNHQIRVVR</sequence>
<dbReference type="Pfam" id="PF17676">
    <property type="entry name" value="Peptidase_S66C"/>
    <property type="match status" value="1"/>
</dbReference>
<name>A0A1E4R617_9BACI</name>
<dbReference type="PANTHER" id="PTHR30237:SF2">
    <property type="entry name" value="MUREIN TETRAPEPTIDE CARBOXYPEPTIDASE"/>
    <property type="match status" value="1"/>
</dbReference>
<dbReference type="Gene3D" id="3.40.50.10740">
    <property type="entry name" value="Class I glutamine amidotransferase-like"/>
    <property type="match status" value="1"/>
</dbReference>
<evidence type="ECO:0000313" key="9">
    <source>
        <dbReference type="EMBL" id="ODV55879.1"/>
    </source>
</evidence>
<dbReference type="RefSeq" id="WP_069480916.1">
    <property type="nucleotide sequence ID" value="NZ_KV766182.1"/>
</dbReference>
<accession>A0A1E4R617</accession>
<dbReference type="GO" id="GO:0008236">
    <property type="term" value="F:serine-type peptidase activity"/>
    <property type="evidence" value="ECO:0007669"/>
    <property type="project" value="UniProtKB-KW"/>
</dbReference>
<protein>
    <submittedName>
        <fullName evidence="9">LD-carboxypeptidase</fullName>
    </submittedName>
</protein>
<keyword evidence="3" id="KW-0645">Protease</keyword>
<feature type="domain" description="LD-carboxypeptidase C-terminal" evidence="8">
    <location>
        <begin position="180"/>
        <end position="295"/>
    </location>
</feature>
<feature type="active site" description="Nucleophile" evidence="6">
    <location>
        <position position="109"/>
    </location>
</feature>
<dbReference type="Gene3D" id="3.50.30.60">
    <property type="entry name" value="LD-carboxypeptidase A C-terminal domain-like"/>
    <property type="match status" value="1"/>
</dbReference>
<comment type="similarity">
    <text evidence="1">Belongs to the peptidase S66 family.</text>
</comment>
<dbReference type="GO" id="GO:0006508">
    <property type="term" value="P:proteolysis"/>
    <property type="evidence" value="ECO:0007669"/>
    <property type="project" value="UniProtKB-KW"/>
</dbReference>
<dbReference type="InterPro" id="IPR027461">
    <property type="entry name" value="Carboxypeptidase_A_C_sf"/>
</dbReference>
<comment type="caution">
    <text evidence="9">The sequence shown here is derived from an EMBL/GenBank/DDBJ whole genome shotgun (WGS) entry which is preliminary data.</text>
</comment>
<gene>
    <name evidence="9" type="ORF">BG258_08155</name>
</gene>
<dbReference type="OrthoDB" id="9807329at2"/>
<dbReference type="PANTHER" id="PTHR30237">
    <property type="entry name" value="MURAMOYLTETRAPEPTIDE CARBOXYPEPTIDASE"/>
    <property type="match status" value="1"/>
</dbReference>
<feature type="domain" description="LD-carboxypeptidase N-terminal" evidence="7">
    <location>
        <begin position="13"/>
        <end position="128"/>
    </location>
</feature>
<dbReference type="CDD" id="cd07025">
    <property type="entry name" value="Peptidase_S66"/>
    <property type="match status" value="1"/>
</dbReference>
<feature type="active site" description="Charge relay system" evidence="6">
    <location>
        <position position="211"/>
    </location>
</feature>
<dbReference type="AlphaFoldDB" id="A0A1E4R617"/>
<proteinExistence type="inferred from homology"/>
<dbReference type="EMBL" id="MECQ01000001">
    <property type="protein sequence ID" value="ODV55879.1"/>
    <property type="molecule type" value="Genomic_DNA"/>
</dbReference>
<feature type="active site" description="Charge relay system" evidence="6">
    <location>
        <position position="284"/>
    </location>
</feature>
<dbReference type="SUPFAM" id="SSF141986">
    <property type="entry name" value="LD-carboxypeptidase A C-terminal domain-like"/>
    <property type="match status" value="1"/>
</dbReference>
<evidence type="ECO:0000256" key="5">
    <source>
        <dbReference type="ARBA" id="ARBA00022825"/>
    </source>
</evidence>
<evidence type="ECO:0000259" key="8">
    <source>
        <dbReference type="Pfam" id="PF17676"/>
    </source>
</evidence>
<evidence type="ECO:0000256" key="2">
    <source>
        <dbReference type="ARBA" id="ARBA00022645"/>
    </source>
</evidence>
<evidence type="ECO:0000313" key="10">
    <source>
        <dbReference type="Proteomes" id="UP000094784"/>
    </source>
</evidence>
<evidence type="ECO:0000256" key="3">
    <source>
        <dbReference type="ARBA" id="ARBA00022670"/>
    </source>
</evidence>
<evidence type="ECO:0000256" key="4">
    <source>
        <dbReference type="ARBA" id="ARBA00022801"/>
    </source>
</evidence>
<dbReference type="InterPro" id="IPR003507">
    <property type="entry name" value="S66_fam"/>
</dbReference>
<evidence type="ECO:0000256" key="6">
    <source>
        <dbReference type="PIRSR" id="PIRSR028757-1"/>
    </source>
</evidence>
<organism evidence="9 10">
    <name type="scientific">Lysinibacillus fusiformis</name>
    <dbReference type="NCBI Taxonomy" id="28031"/>
    <lineage>
        <taxon>Bacteria</taxon>
        <taxon>Bacillati</taxon>
        <taxon>Bacillota</taxon>
        <taxon>Bacilli</taxon>
        <taxon>Bacillales</taxon>
        <taxon>Bacillaceae</taxon>
        <taxon>Lysinibacillus</taxon>
    </lineage>
</organism>
<dbReference type="InterPro" id="IPR040921">
    <property type="entry name" value="Peptidase_S66C"/>
</dbReference>
<keyword evidence="4" id="KW-0378">Hydrolase</keyword>
<reference evidence="9 10" key="1">
    <citation type="submission" date="2016-09" db="EMBL/GenBank/DDBJ databases">
        <title>Draft genome sequence of the soil isolate, Lysinibacillus fusiformis M5, a potential hypoxanthine producer.</title>
        <authorList>
            <person name="Gallegos-Monterrosa R."/>
            <person name="Maroti G."/>
            <person name="Balint B."/>
            <person name="Kovacs A.T."/>
        </authorList>
    </citation>
    <scope>NUCLEOTIDE SEQUENCE [LARGE SCALE GENOMIC DNA]</scope>
    <source>
        <strain evidence="9 10">M5</strain>
    </source>
</reference>
<dbReference type="PIRSF" id="PIRSF028757">
    <property type="entry name" value="LD-carboxypeptidase"/>
    <property type="match status" value="1"/>
</dbReference>
<dbReference type="Proteomes" id="UP000094784">
    <property type="component" value="Unassembled WGS sequence"/>
</dbReference>
<dbReference type="InterPro" id="IPR027478">
    <property type="entry name" value="LdcA_N"/>
</dbReference>
<evidence type="ECO:0000259" key="7">
    <source>
        <dbReference type="Pfam" id="PF02016"/>
    </source>
</evidence>
<dbReference type="InterPro" id="IPR029062">
    <property type="entry name" value="Class_I_gatase-like"/>
</dbReference>
<dbReference type="GO" id="GO:0004180">
    <property type="term" value="F:carboxypeptidase activity"/>
    <property type="evidence" value="ECO:0007669"/>
    <property type="project" value="UniProtKB-KW"/>
</dbReference>
<dbReference type="SUPFAM" id="SSF52317">
    <property type="entry name" value="Class I glutamine amidotransferase-like"/>
    <property type="match status" value="1"/>
</dbReference>